<evidence type="ECO:0000313" key="1">
    <source>
        <dbReference type="EMBL" id="QTA89004.1"/>
    </source>
</evidence>
<gene>
    <name evidence="1" type="ORF">dnm_050490</name>
</gene>
<dbReference type="RefSeq" id="WP_207683522.1">
    <property type="nucleotide sequence ID" value="NZ_CP061800.1"/>
</dbReference>
<reference evidence="1" key="1">
    <citation type="journal article" date="2021" name="Microb. Physiol.">
        <title>Proteogenomic Insights into the Physiology of Marine, Sulfate-Reducing, Filamentous Desulfonema limicola and Desulfonema magnum.</title>
        <authorList>
            <person name="Schnaars V."/>
            <person name="Wohlbrand L."/>
            <person name="Scheve S."/>
            <person name="Hinrichs C."/>
            <person name="Reinhardt R."/>
            <person name="Rabus R."/>
        </authorList>
    </citation>
    <scope>NUCLEOTIDE SEQUENCE</scope>
    <source>
        <strain evidence="1">4be13</strain>
    </source>
</reference>
<sequence>MNQFSKYRIKSSFRTPPNDAYSQSVDFRGISELGLTLGLTDKTEIVITKLENGDYYIETTITDIYYFYPKDFGKENPLSVILNSAGREFQKRGVLKPYENVIKIEHTISQEEFEEWMLKNTENGK</sequence>
<dbReference type="Proteomes" id="UP000663722">
    <property type="component" value="Chromosome"/>
</dbReference>
<accession>A0A975BPW7</accession>
<organism evidence="1 2">
    <name type="scientific">Desulfonema magnum</name>
    <dbReference type="NCBI Taxonomy" id="45655"/>
    <lineage>
        <taxon>Bacteria</taxon>
        <taxon>Pseudomonadati</taxon>
        <taxon>Thermodesulfobacteriota</taxon>
        <taxon>Desulfobacteria</taxon>
        <taxon>Desulfobacterales</taxon>
        <taxon>Desulfococcaceae</taxon>
        <taxon>Desulfonema</taxon>
    </lineage>
</organism>
<dbReference type="KEGG" id="dmm:dnm_050490"/>
<proteinExistence type="predicted"/>
<name>A0A975BPW7_9BACT</name>
<protein>
    <submittedName>
        <fullName evidence="1">Uncharacterized protein</fullName>
    </submittedName>
</protein>
<dbReference type="EMBL" id="CP061800">
    <property type="protein sequence ID" value="QTA89004.1"/>
    <property type="molecule type" value="Genomic_DNA"/>
</dbReference>
<keyword evidence="2" id="KW-1185">Reference proteome</keyword>
<evidence type="ECO:0000313" key="2">
    <source>
        <dbReference type="Proteomes" id="UP000663722"/>
    </source>
</evidence>
<dbReference type="AlphaFoldDB" id="A0A975BPW7"/>